<name>A0ACB7SFS1_HYAAI</name>
<dbReference type="EMBL" id="CM023484">
    <property type="protein sequence ID" value="KAH6933718.1"/>
    <property type="molecule type" value="Genomic_DNA"/>
</dbReference>
<sequence length="119" mass="12706">MELAFREGAGVPETTAHASDRAGPTRSSADRFEMESREGSCRYGASIDRTLLLPFRAAAETNTSAGAAGPGRTCVLPSRAPRRAALARAPGARWPADDERLSFLLRAVPRRRHAAGETS</sequence>
<comment type="caution">
    <text evidence="1">The sequence shown here is derived from an EMBL/GenBank/DDBJ whole genome shotgun (WGS) entry which is preliminary data.</text>
</comment>
<evidence type="ECO:0000313" key="1">
    <source>
        <dbReference type="EMBL" id="KAH6933718.1"/>
    </source>
</evidence>
<accession>A0ACB7SFS1</accession>
<gene>
    <name evidence="1" type="ORF">HPB50_017684</name>
</gene>
<organism evidence="1 2">
    <name type="scientific">Hyalomma asiaticum</name>
    <name type="common">Tick</name>
    <dbReference type="NCBI Taxonomy" id="266040"/>
    <lineage>
        <taxon>Eukaryota</taxon>
        <taxon>Metazoa</taxon>
        <taxon>Ecdysozoa</taxon>
        <taxon>Arthropoda</taxon>
        <taxon>Chelicerata</taxon>
        <taxon>Arachnida</taxon>
        <taxon>Acari</taxon>
        <taxon>Parasitiformes</taxon>
        <taxon>Ixodida</taxon>
        <taxon>Ixodoidea</taxon>
        <taxon>Ixodidae</taxon>
        <taxon>Hyalomminae</taxon>
        <taxon>Hyalomma</taxon>
    </lineage>
</organism>
<dbReference type="Proteomes" id="UP000821845">
    <property type="component" value="Chromosome 4"/>
</dbReference>
<reference evidence="1" key="1">
    <citation type="submission" date="2020-05" db="EMBL/GenBank/DDBJ databases">
        <title>Large-scale comparative analyses of tick genomes elucidate their genetic diversity and vector capacities.</title>
        <authorList>
            <person name="Jia N."/>
            <person name="Wang J."/>
            <person name="Shi W."/>
            <person name="Du L."/>
            <person name="Sun Y."/>
            <person name="Zhan W."/>
            <person name="Jiang J."/>
            <person name="Wang Q."/>
            <person name="Zhang B."/>
            <person name="Ji P."/>
            <person name="Sakyi L.B."/>
            <person name="Cui X."/>
            <person name="Yuan T."/>
            <person name="Jiang B."/>
            <person name="Yang W."/>
            <person name="Lam T.T.-Y."/>
            <person name="Chang Q."/>
            <person name="Ding S."/>
            <person name="Wang X."/>
            <person name="Zhu J."/>
            <person name="Ruan X."/>
            <person name="Zhao L."/>
            <person name="Wei J."/>
            <person name="Que T."/>
            <person name="Du C."/>
            <person name="Cheng J."/>
            <person name="Dai P."/>
            <person name="Han X."/>
            <person name="Huang E."/>
            <person name="Gao Y."/>
            <person name="Liu J."/>
            <person name="Shao H."/>
            <person name="Ye R."/>
            <person name="Li L."/>
            <person name="Wei W."/>
            <person name="Wang X."/>
            <person name="Wang C."/>
            <person name="Yang T."/>
            <person name="Huo Q."/>
            <person name="Li W."/>
            <person name="Guo W."/>
            <person name="Chen H."/>
            <person name="Zhou L."/>
            <person name="Ni X."/>
            <person name="Tian J."/>
            <person name="Zhou Y."/>
            <person name="Sheng Y."/>
            <person name="Liu T."/>
            <person name="Pan Y."/>
            <person name="Xia L."/>
            <person name="Li J."/>
            <person name="Zhao F."/>
            <person name="Cao W."/>
        </authorList>
    </citation>
    <scope>NUCLEOTIDE SEQUENCE</scope>
    <source>
        <strain evidence="1">Hyas-2018</strain>
    </source>
</reference>
<evidence type="ECO:0000313" key="2">
    <source>
        <dbReference type="Proteomes" id="UP000821845"/>
    </source>
</evidence>
<protein>
    <submittedName>
        <fullName evidence="1">Uncharacterized protein</fullName>
    </submittedName>
</protein>
<proteinExistence type="predicted"/>
<keyword evidence="2" id="KW-1185">Reference proteome</keyword>